<evidence type="ECO:0000256" key="3">
    <source>
        <dbReference type="ARBA" id="ARBA00022723"/>
    </source>
</evidence>
<dbReference type="GO" id="GO:0016614">
    <property type="term" value="F:oxidoreductase activity, acting on CH-OH group of donors"/>
    <property type="evidence" value="ECO:0007669"/>
    <property type="project" value="InterPro"/>
</dbReference>
<dbReference type="EMBL" id="CCDP010000001">
    <property type="protein sequence ID" value="CDQ38422.1"/>
    <property type="molecule type" value="Genomic_DNA"/>
</dbReference>
<keyword evidence="2" id="KW-0444">Lipid biosynthesis</keyword>
<keyword evidence="3" id="KW-0479">Metal-binding</keyword>
<evidence type="ECO:0000256" key="1">
    <source>
        <dbReference type="ARBA" id="ARBA00022490"/>
    </source>
</evidence>
<evidence type="ECO:0000256" key="7">
    <source>
        <dbReference type="ARBA" id="ARBA00023098"/>
    </source>
</evidence>
<keyword evidence="9" id="KW-1208">Phospholipid metabolism</keyword>
<evidence type="ECO:0000256" key="8">
    <source>
        <dbReference type="ARBA" id="ARBA00023209"/>
    </source>
</evidence>
<dbReference type="AlphaFoldDB" id="A0A024Q833"/>
<evidence type="ECO:0000313" key="10">
    <source>
        <dbReference type="EMBL" id="CDQ38422.1"/>
    </source>
</evidence>
<organism evidence="10 11">
    <name type="scientific">Virgibacillus massiliensis</name>
    <dbReference type="NCBI Taxonomy" id="1462526"/>
    <lineage>
        <taxon>Bacteria</taxon>
        <taxon>Bacillati</taxon>
        <taxon>Bacillota</taxon>
        <taxon>Bacilli</taxon>
        <taxon>Bacillales</taxon>
        <taxon>Bacillaceae</taxon>
        <taxon>Virgibacillus</taxon>
    </lineage>
</organism>
<dbReference type="OrthoDB" id="9763580at2"/>
<keyword evidence="6" id="KW-0520">NAD</keyword>
<evidence type="ECO:0000256" key="6">
    <source>
        <dbReference type="ARBA" id="ARBA00023027"/>
    </source>
</evidence>
<keyword evidence="4" id="KW-0521">NADP</keyword>
<dbReference type="eggNOG" id="COG0371">
    <property type="taxonomic scope" value="Bacteria"/>
</dbReference>
<dbReference type="Gene3D" id="3.40.50.1970">
    <property type="match status" value="1"/>
</dbReference>
<comment type="caution">
    <text evidence="10">The sequence shown here is derived from an EMBL/GenBank/DDBJ whole genome shotgun (WGS) entry which is preliminary data.</text>
</comment>
<protein>
    <submittedName>
        <fullName evidence="10">Glycerol-1-phosphate dehydrogenase [NAD(P)+]</fullName>
    </submittedName>
</protein>
<name>A0A024Q833_9BACI</name>
<gene>
    <name evidence="10" type="primary">egsA</name>
    <name evidence="10" type="ORF">BN990_00692</name>
</gene>
<dbReference type="Pfam" id="PF13685">
    <property type="entry name" value="Fe-ADH_2"/>
    <property type="match status" value="1"/>
</dbReference>
<keyword evidence="1" id="KW-0963">Cytoplasm</keyword>
<evidence type="ECO:0000313" key="11">
    <source>
        <dbReference type="Proteomes" id="UP000028875"/>
    </source>
</evidence>
<dbReference type="PANTHER" id="PTHR43616:SF5">
    <property type="entry name" value="GLYCEROL DEHYDROGENASE 1"/>
    <property type="match status" value="1"/>
</dbReference>
<keyword evidence="7" id="KW-0443">Lipid metabolism</keyword>
<dbReference type="RefSeq" id="WP_021289695.1">
    <property type="nucleotide sequence ID" value="NZ_BNER01000001.1"/>
</dbReference>
<evidence type="ECO:0000256" key="5">
    <source>
        <dbReference type="ARBA" id="ARBA00023002"/>
    </source>
</evidence>
<dbReference type="Proteomes" id="UP000028875">
    <property type="component" value="Unassembled WGS sequence"/>
</dbReference>
<reference evidence="10 11" key="1">
    <citation type="submission" date="2014-03" db="EMBL/GenBank/DDBJ databases">
        <authorList>
            <person name="Urmite Genomes U."/>
        </authorList>
    </citation>
    <scope>NUCLEOTIDE SEQUENCE [LARGE SCALE GENOMIC DNA]</scope>
    <source>
        <strain evidence="10 11">Vm-5</strain>
    </source>
</reference>
<reference evidence="11" key="2">
    <citation type="submission" date="2014-05" db="EMBL/GenBank/DDBJ databases">
        <title>Draft genome sequence of Virgibacillus massiliensis Vm-5.</title>
        <authorList>
            <person name="Khelaifia S."/>
            <person name="Croce O."/>
            <person name="Lagier J.C."/>
            <person name="Raoult D."/>
        </authorList>
    </citation>
    <scope>NUCLEOTIDE SEQUENCE [LARGE SCALE GENOMIC DNA]</scope>
    <source>
        <strain evidence="11">Vm-5</strain>
    </source>
</reference>
<keyword evidence="8" id="KW-0594">Phospholipid biosynthesis</keyword>
<dbReference type="GO" id="GO:0046872">
    <property type="term" value="F:metal ion binding"/>
    <property type="evidence" value="ECO:0007669"/>
    <property type="project" value="UniProtKB-KW"/>
</dbReference>
<dbReference type="InterPro" id="IPR032837">
    <property type="entry name" value="G1PDH"/>
</dbReference>
<dbReference type="GO" id="GO:0008654">
    <property type="term" value="P:phospholipid biosynthetic process"/>
    <property type="evidence" value="ECO:0007669"/>
    <property type="project" value="UniProtKB-KW"/>
</dbReference>
<evidence type="ECO:0000256" key="4">
    <source>
        <dbReference type="ARBA" id="ARBA00022857"/>
    </source>
</evidence>
<dbReference type="InterPro" id="IPR016205">
    <property type="entry name" value="Glycerol_DH"/>
</dbReference>
<accession>A0A024Q833</accession>
<sequence>MELTKELYHLAEDLNQDTSNFPTIEIKKNCMDQVAPFLQAHHLATVVLVVDKHTYQVAGEKLQNALQDKVTTHLVSLRANAHGQVNADETTIMQLLVGIPEQADALIAVGAGTIHDITRFCAYKMGIPFISVPTAASVDGFTSKGAPLILEGVKQTIQTASPIAVFADIAVLKDAPKELTAAGFGDILGKYTSLLDWKISYLIGEEPYNQTAADLTRTSLDTCIQYVEEIAQANEEGVAILMQALIESGLVMLLINSSRSASGGEHHLSHFWEMELLKKDAKQLLHGAKVGVTTILIADLYRQFAHCFATDLLKPATKIEERLITYWPTIKTEILTMPDSDWLRTMLNRVGGPTTSRELGIDDQLVEESLNKAYYLRDRCTGLLLINKLKKQRIAYPFEKVYG</sequence>
<dbReference type="Gene3D" id="1.20.1090.10">
    <property type="entry name" value="Dehydroquinate synthase-like - alpha domain"/>
    <property type="match status" value="1"/>
</dbReference>
<proteinExistence type="predicted"/>
<dbReference type="SUPFAM" id="SSF56796">
    <property type="entry name" value="Dehydroquinate synthase-like"/>
    <property type="match status" value="1"/>
</dbReference>
<dbReference type="STRING" id="1462526.BN990_00692"/>
<keyword evidence="5" id="KW-0560">Oxidoreductase</keyword>
<evidence type="ECO:0000256" key="2">
    <source>
        <dbReference type="ARBA" id="ARBA00022516"/>
    </source>
</evidence>
<dbReference type="CDD" id="cd08175">
    <property type="entry name" value="G1PDH"/>
    <property type="match status" value="1"/>
</dbReference>
<keyword evidence="11" id="KW-1185">Reference proteome</keyword>
<evidence type="ECO:0000256" key="9">
    <source>
        <dbReference type="ARBA" id="ARBA00023264"/>
    </source>
</evidence>
<dbReference type="PANTHER" id="PTHR43616">
    <property type="entry name" value="GLYCEROL DEHYDROGENASE"/>
    <property type="match status" value="1"/>
</dbReference>